<reference evidence="5 6" key="1">
    <citation type="journal article" date="2018" name="Sci. Rep.">
        <title>A novel species of the marine cyanobacterium Acaryochloris with a unique pigment content and lifestyle.</title>
        <authorList>
            <person name="Partensky F."/>
            <person name="Six C."/>
            <person name="Ratin M."/>
            <person name="Garczarek L."/>
            <person name="Vaulot D."/>
            <person name="Probert I."/>
            <person name="Calteau A."/>
            <person name="Gourvil P."/>
            <person name="Marie D."/>
            <person name="Grebert T."/>
            <person name="Bouchier C."/>
            <person name="Le Panse S."/>
            <person name="Gachenot M."/>
            <person name="Rodriguez F."/>
            <person name="Garrido J.L."/>
        </authorList>
    </citation>
    <scope>NUCLEOTIDE SEQUENCE [LARGE SCALE GENOMIC DNA]</scope>
    <source>
        <strain evidence="5 6">RCC1774</strain>
    </source>
</reference>
<dbReference type="SUPFAM" id="SSF51182">
    <property type="entry name" value="RmlC-like cupins"/>
    <property type="match status" value="1"/>
</dbReference>
<dbReference type="SMART" id="SM00342">
    <property type="entry name" value="HTH_ARAC"/>
    <property type="match status" value="1"/>
</dbReference>
<evidence type="ECO:0000259" key="4">
    <source>
        <dbReference type="PROSITE" id="PS01124"/>
    </source>
</evidence>
<dbReference type="RefSeq" id="WP_110986165.1">
    <property type="nucleotide sequence ID" value="NZ_CAWNWM010000006.1"/>
</dbReference>
<keyword evidence="6" id="KW-1185">Reference proteome</keyword>
<gene>
    <name evidence="5" type="primary">tetD_1</name>
    <name evidence="5" type="ORF">C1752_02187</name>
</gene>
<evidence type="ECO:0000256" key="2">
    <source>
        <dbReference type="ARBA" id="ARBA00023125"/>
    </source>
</evidence>
<name>A0A2W1JID7_9CYAN</name>
<dbReference type="GO" id="GO:0003700">
    <property type="term" value="F:DNA-binding transcription factor activity"/>
    <property type="evidence" value="ECO:0007669"/>
    <property type="project" value="InterPro"/>
</dbReference>
<dbReference type="Pfam" id="PF12833">
    <property type="entry name" value="HTH_18"/>
    <property type="match status" value="1"/>
</dbReference>
<dbReference type="EMBL" id="PQWO01000006">
    <property type="protein sequence ID" value="PZD73259.1"/>
    <property type="molecule type" value="Genomic_DNA"/>
</dbReference>
<dbReference type="GO" id="GO:0043565">
    <property type="term" value="F:sequence-specific DNA binding"/>
    <property type="evidence" value="ECO:0007669"/>
    <property type="project" value="InterPro"/>
</dbReference>
<dbReference type="PRINTS" id="PR00032">
    <property type="entry name" value="HTHARAC"/>
</dbReference>
<dbReference type="PROSITE" id="PS01124">
    <property type="entry name" value="HTH_ARAC_FAMILY_2"/>
    <property type="match status" value="1"/>
</dbReference>
<keyword evidence="3" id="KW-0804">Transcription</keyword>
<evidence type="ECO:0000256" key="3">
    <source>
        <dbReference type="ARBA" id="ARBA00023163"/>
    </source>
</evidence>
<dbReference type="InterPro" id="IPR003313">
    <property type="entry name" value="AraC-bd"/>
</dbReference>
<dbReference type="AlphaFoldDB" id="A0A2W1JID7"/>
<sequence length="282" mass="32058">MKTNARQTPLRSPSLRKQTWSGIGSLRYQSNCLAKTIPEHDHASHALFISLGGSTWLNMPSNGYNQMQRLPAGSIAITPARVMHSAVVDEPSEFIILYLRPEFVDQSGERTANHSLKPVVLQSDSLIQAISTTLTKADSEEGDRFYAESLLHALSNHLLKRYSWQPSAQQFKPSGLSAFKLTRVRDYIEAHLQESIRLDDLAMTSNLSRYHFCRLFKQSVGTSPYRYILQQRIKKAKQLLRDPELSLVEVALTSGFANQSHFSRHFRQQVGVTPSYYRHQAR</sequence>
<dbReference type="Gene3D" id="1.10.10.60">
    <property type="entry name" value="Homeodomain-like"/>
    <property type="match status" value="2"/>
</dbReference>
<comment type="caution">
    <text evidence="5">The sequence shown here is derived from an EMBL/GenBank/DDBJ whole genome shotgun (WGS) entry which is preliminary data.</text>
</comment>
<dbReference type="InterPro" id="IPR020449">
    <property type="entry name" value="Tscrpt_reg_AraC-type_HTH"/>
</dbReference>
<dbReference type="InterPro" id="IPR009057">
    <property type="entry name" value="Homeodomain-like_sf"/>
</dbReference>
<dbReference type="OrthoDB" id="516574at2"/>
<dbReference type="InterPro" id="IPR011051">
    <property type="entry name" value="RmlC_Cupin_sf"/>
</dbReference>
<dbReference type="SUPFAM" id="SSF46689">
    <property type="entry name" value="Homeodomain-like"/>
    <property type="match status" value="2"/>
</dbReference>
<organism evidence="5 6">
    <name type="scientific">Acaryochloris thomasi RCC1774</name>
    <dbReference type="NCBI Taxonomy" id="1764569"/>
    <lineage>
        <taxon>Bacteria</taxon>
        <taxon>Bacillati</taxon>
        <taxon>Cyanobacteriota</taxon>
        <taxon>Cyanophyceae</taxon>
        <taxon>Acaryochloridales</taxon>
        <taxon>Acaryochloridaceae</taxon>
        <taxon>Acaryochloris</taxon>
        <taxon>Acaryochloris thomasi</taxon>
    </lineage>
</organism>
<feature type="domain" description="HTH araC/xylS-type" evidence="4">
    <location>
        <begin position="182"/>
        <end position="280"/>
    </location>
</feature>
<protein>
    <submittedName>
        <fullName evidence="5">Transposon Tn10 TetD protein</fullName>
    </submittedName>
</protein>
<evidence type="ECO:0000313" key="6">
    <source>
        <dbReference type="Proteomes" id="UP000248857"/>
    </source>
</evidence>
<keyword evidence="1" id="KW-0805">Transcription regulation</keyword>
<dbReference type="InterPro" id="IPR050204">
    <property type="entry name" value="AraC_XylS_family_regulators"/>
</dbReference>
<dbReference type="PANTHER" id="PTHR46796:SF6">
    <property type="entry name" value="ARAC SUBFAMILY"/>
    <property type="match status" value="1"/>
</dbReference>
<evidence type="ECO:0000313" key="5">
    <source>
        <dbReference type="EMBL" id="PZD73259.1"/>
    </source>
</evidence>
<dbReference type="PANTHER" id="PTHR46796">
    <property type="entry name" value="HTH-TYPE TRANSCRIPTIONAL ACTIVATOR RHAS-RELATED"/>
    <property type="match status" value="1"/>
</dbReference>
<dbReference type="InterPro" id="IPR018060">
    <property type="entry name" value="HTH_AraC"/>
</dbReference>
<dbReference type="InterPro" id="IPR018062">
    <property type="entry name" value="HTH_AraC-typ_CS"/>
</dbReference>
<dbReference type="PROSITE" id="PS00041">
    <property type="entry name" value="HTH_ARAC_FAMILY_1"/>
    <property type="match status" value="1"/>
</dbReference>
<accession>A0A2W1JID7</accession>
<proteinExistence type="predicted"/>
<dbReference type="Proteomes" id="UP000248857">
    <property type="component" value="Unassembled WGS sequence"/>
</dbReference>
<keyword evidence="2" id="KW-0238">DNA-binding</keyword>
<dbReference type="Pfam" id="PF02311">
    <property type="entry name" value="AraC_binding"/>
    <property type="match status" value="1"/>
</dbReference>
<evidence type="ECO:0000256" key="1">
    <source>
        <dbReference type="ARBA" id="ARBA00023015"/>
    </source>
</evidence>